<dbReference type="Proteomes" id="UP001196413">
    <property type="component" value="Unassembled WGS sequence"/>
</dbReference>
<organism evidence="1 2">
    <name type="scientific">Parelaphostrongylus tenuis</name>
    <name type="common">Meningeal worm</name>
    <dbReference type="NCBI Taxonomy" id="148309"/>
    <lineage>
        <taxon>Eukaryota</taxon>
        <taxon>Metazoa</taxon>
        <taxon>Ecdysozoa</taxon>
        <taxon>Nematoda</taxon>
        <taxon>Chromadorea</taxon>
        <taxon>Rhabditida</taxon>
        <taxon>Rhabditina</taxon>
        <taxon>Rhabditomorpha</taxon>
        <taxon>Strongyloidea</taxon>
        <taxon>Metastrongylidae</taxon>
        <taxon>Parelaphostrongylus</taxon>
    </lineage>
</organism>
<dbReference type="EMBL" id="JAHQIW010004099">
    <property type="protein sequence ID" value="KAJ1361049.1"/>
    <property type="molecule type" value="Genomic_DNA"/>
</dbReference>
<name>A0AAD5N9K0_PARTN</name>
<evidence type="ECO:0000313" key="1">
    <source>
        <dbReference type="EMBL" id="KAJ1361049.1"/>
    </source>
</evidence>
<sequence>MEPDVPSLSTIKITDSVAHAKRWKTKSAGQVIQFNANREQFTEWNPRDVKRAARRLEWSVSRESIR</sequence>
<gene>
    <name evidence="1" type="ORF">KIN20_020209</name>
</gene>
<keyword evidence="2" id="KW-1185">Reference proteome</keyword>
<accession>A0AAD5N9K0</accession>
<protein>
    <submittedName>
        <fullName evidence="1">Uncharacterized protein</fullName>
    </submittedName>
</protein>
<comment type="caution">
    <text evidence="1">The sequence shown here is derived from an EMBL/GenBank/DDBJ whole genome shotgun (WGS) entry which is preliminary data.</text>
</comment>
<proteinExistence type="predicted"/>
<reference evidence="1" key="1">
    <citation type="submission" date="2021-06" db="EMBL/GenBank/DDBJ databases">
        <title>Parelaphostrongylus tenuis whole genome reference sequence.</title>
        <authorList>
            <person name="Garwood T.J."/>
            <person name="Larsen P.A."/>
            <person name="Fountain-Jones N.M."/>
            <person name="Garbe J.R."/>
            <person name="Macchietto M.G."/>
            <person name="Kania S.A."/>
            <person name="Gerhold R.W."/>
            <person name="Richards J.E."/>
            <person name="Wolf T.M."/>
        </authorList>
    </citation>
    <scope>NUCLEOTIDE SEQUENCE</scope>
    <source>
        <strain evidence="1">MNPRO001-30</strain>
        <tissue evidence="1">Meninges</tissue>
    </source>
</reference>
<dbReference type="AlphaFoldDB" id="A0AAD5N9K0"/>
<evidence type="ECO:0000313" key="2">
    <source>
        <dbReference type="Proteomes" id="UP001196413"/>
    </source>
</evidence>